<dbReference type="EMBL" id="CP007243">
    <property type="protein sequence ID" value="AIA31364.1"/>
    <property type="molecule type" value="Genomic_DNA"/>
</dbReference>
<dbReference type="HOGENOM" id="CLU_1244047_0_0_0"/>
<keyword evidence="3" id="KW-1185">Reference proteome</keyword>
<gene>
    <name evidence="2" type="ORF">Y981_00380</name>
</gene>
<dbReference type="KEGG" id="lfp:Y981_00380"/>
<organism evidence="2 3">
    <name type="scientific">Leptospirillum ferriphilum YSK</name>
    <dbReference type="NCBI Taxonomy" id="1441628"/>
    <lineage>
        <taxon>Bacteria</taxon>
        <taxon>Pseudomonadati</taxon>
        <taxon>Nitrospirota</taxon>
        <taxon>Nitrospiria</taxon>
        <taxon>Nitrospirales</taxon>
        <taxon>Nitrospiraceae</taxon>
        <taxon>Leptospirillum</taxon>
    </lineage>
</organism>
<feature type="region of interest" description="Disordered" evidence="1">
    <location>
        <begin position="1"/>
        <end position="72"/>
    </location>
</feature>
<dbReference type="Proteomes" id="UP000027059">
    <property type="component" value="Chromosome"/>
</dbReference>
<sequence length="222" mass="24980">MSDRDEKEAEFIISDRRPRYDLDEPQSSPAEQKKDTSADERARTEKDPSFGEGSTIRKEKESPTPPPSNEAGLDQILALLSGMVLNHLAFDPETRRPAPSFNIREARFFLGLMEAFQEAFRDKLPVSLLDNQPVDVDEAPRLGHIPAILGGMAISALGVDPRTGRPERPPDFESSKLLIDLMDTFLREGEPVLGAEEKEYIKDMIYQAKMYFVSLKDRKSQG</sequence>
<accession>A0A059XS06</accession>
<dbReference type="RefSeq" id="WP_023524483.1">
    <property type="nucleotide sequence ID" value="NZ_CP007243.1"/>
</dbReference>
<evidence type="ECO:0008006" key="4">
    <source>
        <dbReference type="Google" id="ProtNLM"/>
    </source>
</evidence>
<feature type="compositionally biased region" description="Basic and acidic residues" evidence="1">
    <location>
        <begin position="1"/>
        <end position="22"/>
    </location>
</feature>
<evidence type="ECO:0000313" key="2">
    <source>
        <dbReference type="EMBL" id="AIA31364.1"/>
    </source>
</evidence>
<protein>
    <recommendedName>
        <fullName evidence="4">DUF1844 domain-containing protein</fullName>
    </recommendedName>
</protein>
<proteinExistence type="predicted"/>
<evidence type="ECO:0000256" key="1">
    <source>
        <dbReference type="SAM" id="MobiDB-lite"/>
    </source>
</evidence>
<evidence type="ECO:0000313" key="3">
    <source>
        <dbReference type="Proteomes" id="UP000027059"/>
    </source>
</evidence>
<dbReference type="AlphaFoldDB" id="A0A059XS06"/>
<feature type="compositionally biased region" description="Basic and acidic residues" evidence="1">
    <location>
        <begin position="31"/>
        <end position="62"/>
    </location>
</feature>
<dbReference type="OrthoDB" id="9814414at2"/>
<reference evidence="3" key="1">
    <citation type="submission" date="2014-02" db="EMBL/GenBank/DDBJ databases">
        <title>Complete genome sequence and comparative genomic analysis of the nitrogen-fixing bacterium Leptospirillum ferriphilum YSK.</title>
        <authorList>
            <person name="Guo X."/>
            <person name="Yin H."/>
            <person name="Liang Y."/>
            <person name="Hu Q."/>
            <person name="Ma L."/>
            <person name="Xiao Y."/>
            <person name="Zhang X."/>
            <person name="Qiu G."/>
            <person name="Liu X."/>
        </authorList>
    </citation>
    <scope>NUCLEOTIDE SEQUENCE [LARGE SCALE GENOMIC DNA]</scope>
    <source>
        <strain evidence="3">YSK</strain>
    </source>
</reference>
<name>A0A059XS06_9BACT</name>
<reference evidence="2 3" key="2">
    <citation type="journal article" date="2015" name="Biomed. Res. Int.">
        <title>Effects of Arsenite Resistance on the Growth and Functional Gene Expression of Leptospirillum ferriphilum and Acidithiobacillus thiooxidans in Pure Culture and Coculture.</title>
        <authorList>
            <person name="Jiang H."/>
            <person name="Liang Y."/>
            <person name="Yin H."/>
            <person name="Xiao Y."/>
            <person name="Guo X."/>
            <person name="Xu Y."/>
            <person name="Hu Q."/>
            <person name="Liu H."/>
            <person name="Liu X."/>
        </authorList>
    </citation>
    <scope>NUCLEOTIDE SEQUENCE [LARGE SCALE GENOMIC DNA]</scope>
    <source>
        <strain evidence="2 3">YSK</strain>
    </source>
</reference>